<dbReference type="FunFam" id="3.40.30.10:FF:000001">
    <property type="entry name" value="Thioredoxin"/>
    <property type="match status" value="1"/>
</dbReference>
<evidence type="ECO:0000256" key="2">
    <source>
        <dbReference type="ARBA" id="ARBA00022448"/>
    </source>
</evidence>
<dbReference type="SUPFAM" id="SSF52833">
    <property type="entry name" value="Thioredoxin-like"/>
    <property type="match status" value="1"/>
</dbReference>
<feature type="region of interest" description="Disordered" evidence="7">
    <location>
        <begin position="1"/>
        <end position="43"/>
    </location>
</feature>
<dbReference type="Pfam" id="PF14559">
    <property type="entry name" value="TPR_19"/>
    <property type="match status" value="1"/>
</dbReference>
<dbReference type="Proteomes" id="UP000045285">
    <property type="component" value="Unassembled WGS sequence"/>
</dbReference>
<evidence type="ECO:0000259" key="8">
    <source>
        <dbReference type="PROSITE" id="PS51352"/>
    </source>
</evidence>
<protein>
    <recommendedName>
        <fullName evidence="6">Thioredoxin</fullName>
    </recommendedName>
</protein>
<evidence type="ECO:0000256" key="1">
    <source>
        <dbReference type="ARBA" id="ARBA00008987"/>
    </source>
</evidence>
<evidence type="ECO:0000313" key="10">
    <source>
        <dbReference type="EMBL" id="CDX40429.1"/>
    </source>
</evidence>
<dbReference type="Gene3D" id="3.40.30.10">
    <property type="entry name" value="Glutaredoxin"/>
    <property type="match status" value="1"/>
</dbReference>
<dbReference type="GO" id="GO:0045454">
    <property type="term" value="P:cell redox homeostasis"/>
    <property type="evidence" value="ECO:0007669"/>
    <property type="project" value="TreeGrafter"/>
</dbReference>
<evidence type="ECO:0000256" key="6">
    <source>
        <dbReference type="NCBIfam" id="TIGR01068"/>
    </source>
</evidence>
<dbReference type="InterPro" id="IPR013766">
    <property type="entry name" value="Thioredoxin_domain"/>
</dbReference>
<organism evidence="9 11">
    <name type="scientific">Mesorhizobium plurifarium</name>
    <dbReference type="NCBI Taxonomy" id="69974"/>
    <lineage>
        <taxon>Bacteria</taxon>
        <taxon>Pseudomonadati</taxon>
        <taxon>Pseudomonadota</taxon>
        <taxon>Alphaproteobacteria</taxon>
        <taxon>Hyphomicrobiales</taxon>
        <taxon>Phyllobacteriaceae</taxon>
        <taxon>Mesorhizobium</taxon>
    </lineage>
</organism>
<dbReference type="PROSITE" id="PS51352">
    <property type="entry name" value="THIOREDOXIN_2"/>
    <property type="match status" value="1"/>
</dbReference>
<sequence>MIATWKAVPKSDNDAPGADARERDRKGDTMSDNNPYSGAFGGNGGQYAQTVQYGGGDRPKVSLGDAPAAADLIKDTTTATFAADVIQESRRQPVLVDFWAPWCGPCKQLTPQLEKAVQAAGGKVKLVKMNIDDHPSIAGQLGIQSIPAVIAFKDGQPVDGFMGAIPESQINQFIQKVGGKGGGAPQIADALAAAAEARTAGDVQTAADIYEAILEQAPETLEAIAGLGEILFDAGDTEGAETVLARAPEDKKDAPALAALRAKMTLAAEAASLGNPAEFERRLAANPADHQARFDLAMIQNARGERNAAADNLLAIVKADRTWNDDGARAQLLKLFEAWGMTDEATLAARRKLSSLLFS</sequence>
<keyword evidence="4" id="KW-1015">Disulfide bond</keyword>
<reference evidence="11" key="2">
    <citation type="submission" date="2014-08" db="EMBL/GenBank/DDBJ databases">
        <authorList>
            <person name="Moulin L."/>
        </authorList>
    </citation>
    <scope>NUCLEOTIDE SEQUENCE [LARGE SCALE GENOMIC DNA]</scope>
</reference>
<evidence type="ECO:0000256" key="7">
    <source>
        <dbReference type="SAM" id="MobiDB-lite"/>
    </source>
</evidence>
<keyword evidence="5" id="KW-0676">Redox-active center</keyword>
<dbReference type="AlphaFoldDB" id="A0A090EHQ2"/>
<accession>A0A090EHQ2</accession>
<dbReference type="GO" id="GO:0015035">
    <property type="term" value="F:protein-disulfide reductase activity"/>
    <property type="evidence" value="ECO:0007669"/>
    <property type="project" value="UniProtKB-UniRule"/>
</dbReference>
<evidence type="ECO:0000256" key="4">
    <source>
        <dbReference type="ARBA" id="ARBA00023157"/>
    </source>
</evidence>
<keyword evidence="2" id="KW-0813">Transport</keyword>
<dbReference type="GO" id="GO:0005829">
    <property type="term" value="C:cytosol"/>
    <property type="evidence" value="ECO:0007669"/>
    <property type="project" value="TreeGrafter"/>
</dbReference>
<dbReference type="InterPro" id="IPR036249">
    <property type="entry name" value="Thioredoxin-like_sf"/>
</dbReference>
<keyword evidence="3" id="KW-0249">Electron transport</keyword>
<dbReference type="PANTHER" id="PTHR45663">
    <property type="entry name" value="GEO12009P1"/>
    <property type="match status" value="1"/>
</dbReference>
<dbReference type="InterPro" id="IPR011990">
    <property type="entry name" value="TPR-like_helical_dom_sf"/>
</dbReference>
<gene>
    <name evidence="9" type="ORF">MPL3356_70176</name>
    <name evidence="10" type="ORF">MPLDJ20_270136</name>
</gene>
<dbReference type="PROSITE" id="PS00194">
    <property type="entry name" value="THIOREDOXIN_1"/>
    <property type="match status" value="1"/>
</dbReference>
<evidence type="ECO:0000313" key="12">
    <source>
        <dbReference type="Proteomes" id="UP000046373"/>
    </source>
</evidence>
<dbReference type="Pfam" id="PF14561">
    <property type="entry name" value="TPR_20"/>
    <property type="match status" value="1"/>
</dbReference>
<dbReference type="PRINTS" id="PR00421">
    <property type="entry name" value="THIOREDOXIN"/>
</dbReference>
<dbReference type="Pfam" id="PF00085">
    <property type="entry name" value="Thioredoxin"/>
    <property type="match status" value="1"/>
</dbReference>
<dbReference type="EMBL" id="CCMZ01000067">
    <property type="protein sequence ID" value="CDX27709.1"/>
    <property type="molecule type" value="Genomic_DNA"/>
</dbReference>
<dbReference type="STRING" id="69974.MPLDJ20_270136"/>
<evidence type="ECO:0000256" key="3">
    <source>
        <dbReference type="ARBA" id="ARBA00022982"/>
    </source>
</evidence>
<keyword evidence="11" id="KW-1185">Reference proteome</keyword>
<comment type="similarity">
    <text evidence="1">Belongs to the thioredoxin family.</text>
</comment>
<dbReference type="Gene3D" id="1.25.40.10">
    <property type="entry name" value="Tetratricopeptide repeat domain"/>
    <property type="match status" value="2"/>
</dbReference>
<feature type="domain" description="Thioredoxin" evidence="8">
    <location>
        <begin position="61"/>
        <end position="179"/>
    </location>
</feature>
<evidence type="ECO:0000313" key="9">
    <source>
        <dbReference type="EMBL" id="CDX27709.1"/>
    </source>
</evidence>
<dbReference type="Proteomes" id="UP000046373">
    <property type="component" value="Unassembled WGS sequence"/>
</dbReference>
<name>A0A090EHQ2_MESPL</name>
<feature type="compositionally biased region" description="Basic and acidic residues" evidence="7">
    <location>
        <begin position="9"/>
        <end position="29"/>
    </location>
</feature>
<dbReference type="GO" id="GO:0006950">
    <property type="term" value="P:response to stress"/>
    <property type="evidence" value="ECO:0007669"/>
    <property type="project" value="UniProtKB-ARBA"/>
</dbReference>
<evidence type="ECO:0000256" key="5">
    <source>
        <dbReference type="ARBA" id="ARBA00023284"/>
    </source>
</evidence>
<reference evidence="9 12" key="1">
    <citation type="submission" date="2014-08" db="EMBL/GenBank/DDBJ databases">
        <authorList>
            <person name="Moulin Lionel"/>
        </authorList>
    </citation>
    <scope>NUCLEOTIDE SEQUENCE [LARGE SCALE GENOMIC DNA]</scope>
</reference>
<dbReference type="InterPro" id="IPR005746">
    <property type="entry name" value="Thioredoxin"/>
</dbReference>
<dbReference type="InterPro" id="IPR017937">
    <property type="entry name" value="Thioredoxin_CS"/>
</dbReference>
<dbReference type="SUPFAM" id="SSF48452">
    <property type="entry name" value="TPR-like"/>
    <property type="match status" value="1"/>
</dbReference>
<evidence type="ECO:0000313" key="11">
    <source>
        <dbReference type="Proteomes" id="UP000045285"/>
    </source>
</evidence>
<dbReference type="EMBL" id="CCNB01000020">
    <property type="protein sequence ID" value="CDX40429.1"/>
    <property type="molecule type" value="Genomic_DNA"/>
</dbReference>
<proteinExistence type="inferred from homology"/>
<dbReference type="PANTHER" id="PTHR45663:SF11">
    <property type="entry name" value="GEO12009P1"/>
    <property type="match status" value="1"/>
</dbReference>
<dbReference type="NCBIfam" id="TIGR01068">
    <property type="entry name" value="thioredoxin"/>
    <property type="match status" value="1"/>
</dbReference>
<dbReference type="CDD" id="cd02947">
    <property type="entry name" value="TRX_family"/>
    <property type="match status" value="1"/>
</dbReference>